<reference evidence="11" key="1">
    <citation type="submission" date="2021-02" db="EMBL/GenBank/DDBJ databases">
        <title>Skermanella TT6 skin isolate.</title>
        <authorList>
            <person name="Lee K."/>
            <person name="Ganzorig M."/>
        </authorList>
    </citation>
    <scope>NUCLEOTIDE SEQUENCE</scope>
    <source>
        <strain evidence="11">TT6</strain>
    </source>
</reference>
<evidence type="ECO:0000256" key="5">
    <source>
        <dbReference type="ARBA" id="ARBA00022692"/>
    </source>
</evidence>
<dbReference type="PANTHER" id="PTHR32347:SF23">
    <property type="entry name" value="BLL5650 PROTEIN"/>
    <property type="match status" value="1"/>
</dbReference>
<evidence type="ECO:0000259" key="10">
    <source>
        <dbReference type="Pfam" id="PF02163"/>
    </source>
</evidence>
<keyword evidence="6 9" id="KW-1133">Transmembrane helix</keyword>
<dbReference type="SUPFAM" id="SSF111369">
    <property type="entry name" value="HlyD-like secretion proteins"/>
    <property type="match status" value="1"/>
</dbReference>
<evidence type="ECO:0000313" key="12">
    <source>
        <dbReference type="Proteomes" id="UP000595197"/>
    </source>
</evidence>
<feature type="transmembrane region" description="Helical" evidence="9">
    <location>
        <begin position="388"/>
        <end position="407"/>
    </location>
</feature>
<evidence type="ECO:0000256" key="7">
    <source>
        <dbReference type="ARBA" id="ARBA00023054"/>
    </source>
</evidence>
<evidence type="ECO:0000256" key="9">
    <source>
        <dbReference type="SAM" id="Phobius"/>
    </source>
</evidence>
<feature type="transmembrane region" description="Helical" evidence="9">
    <location>
        <begin position="187"/>
        <end position="208"/>
    </location>
</feature>
<comment type="cofactor">
    <cofactor evidence="1">
        <name>Zn(2+)</name>
        <dbReference type="ChEBI" id="CHEBI:29105"/>
    </cofactor>
</comment>
<keyword evidence="12" id="KW-1185">Reference proteome</keyword>
<dbReference type="Pfam" id="PF02163">
    <property type="entry name" value="Peptidase_M50"/>
    <property type="match status" value="1"/>
</dbReference>
<feature type="transmembrane region" description="Helical" evidence="9">
    <location>
        <begin position="427"/>
        <end position="444"/>
    </location>
</feature>
<keyword evidence="8 9" id="KW-0472">Membrane</keyword>
<dbReference type="InterPro" id="IPR008915">
    <property type="entry name" value="Peptidase_M50"/>
</dbReference>
<gene>
    <name evidence="11" type="ORF">IGS68_18200</name>
</gene>
<organism evidence="11 12">
    <name type="scientific">Skermanella cutis</name>
    <dbReference type="NCBI Taxonomy" id="2775420"/>
    <lineage>
        <taxon>Bacteria</taxon>
        <taxon>Pseudomonadati</taxon>
        <taxon>Pseudomonadota</taxon>
        <taxon>Alphaproteobacteria</taxon>
        <taxon>Rhodospirillales</taxon>
        <taxon>Azospirillaceae</taxon>
        <taxon>Skermanella</taxon>
    </lineage>
</organism>
<evidence type="ECO:0000256" key="3">
    <source>
        <dbReference type="ARBA" id="ARBA00004196"/>
    </source>
</evidence>
<evidence type="ECO:0000256" key="2">
    <source>
        <dbReference type="ARBA" id="ARBA00004141"/>
    </source>
</evidence>
<feature type="transmembrane region" description="Helical" evidence="9">
    <location>
        <begin position="254"/>
        <end position="277"/>
    </location>
</feature>
<dbReference type="EMBL" id="CP067420">
    <property type="protein sequence ID" value="QQP87991.1"/>
    <property type="molecule type" value="Genomic_DNA"/>
</dbReference>
<comment type="subcellular location">
    <subcellularLocation>
        <location evidence="3">Cell envelope</location>
    </subcellularLocation>
    <subcellularLocation>
        <location evidence="2">Membrane</location>
        <topology evidence="2">Multi-pass membrane protein</topology>
    </subcellularLocation>
</comment>
<keyword evidence="5 9" id="KW-0812">Transmembrane</keyword>
<evidence type="ECO:0000256" key="6">
    <source>
        <dbReference type="ARBA" id="ARBA00022989"/>
    </source>
</evidence>
<sequence>MTAAVGLGGGQQPARLLPLREELTLHAGPRTRDGAPTWTLHDPANNRFFRIGWLEFEILSRWDSGDMEAIAADVRRRTTLDVSVDHVETVARFLMASNLLQARGEPAIERLLRQAASVRTGPAKWLLKNYLFVRIPLVRPDRFLKWAFPLVAWMFTRGFVAAAVMAALIGGYLVLRQWDAFLGTFPHFFSLEGAILAGVALTGAKILHELGHAFTAHRFGCRVPTMGVAFLVLWPVLYTDTSEAWKLPSRHRRLAIGAAGMAAELALAAAATLAWSFLPDGPVRSAAFLLATSTWLLTLAINLNPFMRFDGYYLLSDYMDIPNLQDRSFALARWRLREMLFGLGDPAPERWPRHTRRVLLAYAYCTWIYRFFLFLGIALLVYHLFFKLLGIFLMVVELVWFIARPIWGELKEWGMRRDRVRLNRHSLATLAALGCVVALVLVPWRSAVPASAILRAEQQMKLFIPRAARLEEVRVRPGQVVAAGEVLFTFRSPDLEHDLAQAERRAELSRWQVQFQGMSRDLLERNQVSWRELEGALAQAAGYRSELARLQVTAPMAGRVVELADPLRPGEWLTANTPLATVIDPSSAILEAYVAEADLARISVGTPGVFHPDDLGRPSVSGTVVAIDDGSSRALPEPVLASIHGGDVAVRDVRGAGDSLIPESPVYRVLIRPDAGLSAPDRVVRGRILLQGERESVIARTWRFAVGVLIRESGF</sequence>
<keyword evidence="7" id="KW-0175">Coiled coil</keyword>
<evidence type="ECO:0000313" key="11">
    <source>
        <dbReference type="EMBL" id="QQP87991.1"/>
    </source>
</evidence>
<feature type="domain" description="Peptidase M50" evidence="10">
    <location>
        <begin position="199"/>
        <end position="295"/>
    </location>
</feature>
<dbReference type="Gene3D" id="1.10.287.470">
    <property type="entry name" value="Helix hairpin bin"/>
    <property type="match status" value="1"/>
</dbReference>
<feature type="transmembrane region" description="Helical" evidence="9">
    <location>
        <begin position="283"/>
        <end position="303"/>
    </location>
</feature>
<evidence type="ECO:0000256" key="8">
    <source>
        <dbReference type="ARBA" id="ARBA00023136"/>
    </source>
</evidence>
<feature type="transmembrane region" description="Helical" evidence="9">
    <location>
        <begin position="150"/>
        <end position="175"/>
    </location>
</feature>
<feature type="transmembrane region" description="Helical" evidence="9">
    <location>
        <begin position="359"/>
        <end position="382"/>
    </location>
</feature>
<dbReference type="Gene3D" id="2.40.50.100">
    <property type="match status" value="1"/>
</dbReference>
<evidence type="ECO:0000256" key="1">
    <source>
        <dbReference type="ARBA" id="ARBA00001947"/>
    </source>
</evidence>
<evidence type="ECO:0000256" key="4">
    <source>
        <dbReference type="ARBA" id="ARBA00007931"/>
    </source>
</evidence>
<dbReference type="PANTHER" id="PTHR32347">
    <property type="entry name" value="EFFLUX SYSTEM COMPONENT YKNX-RELATED"/>
    <property type="match status" value="1"/>
</dbReference>
<dbReference type="Proteomes" id="UP000595197">
    <property type="component" value="Chromosome"/>
</dbReference>
<proteinExistence type="inferred from homology"/>
<protein>
    <submittedName>
        <fullName evidence="11">HlyD family efflux transporter periplasmic adaptor subunit</fullName>
    </submittedName>
</protein>
<dbReference type="InterPro" id="IPR050465">
    <property type="entry name" value="UPF0194_transport"/>
</dbReference>
<dbReference type="RefSeq" id="WP_201072313.1">
    <property type="nucleotide sequence ID" value="NZ_CP067420.1"/>
</dbReference>
<name>A0ABX7B678_9PROT</name>
<accession>A0ABX7B678</accession>
<comment type="similarity">
    <text evidence="4">Belongs to the peptidase M50B family.</text>
</comment>
<dbReference type="Gene3D" id="2.40.30.170">
    <property type="match status" value="1"/>
</dbReference>